<dbReference type="InterPro" id="IPR012902">
    <property type="entry name" value="N_methyl_site"/>
</dbReference>
<comment type="caution">
    <text evidence="2">The sequence shown here is derived from an EMBL/GenBank/DDBJ whole genome shotgun (WGS) entry which is preliminary data.</text>
</comment>
<name>A0A1F6LHD9_9BACT</name>
<gene>
    <name evidence="2" type="ORF">A2725_03390</name>
</gene>
<proteinExistence type="predicted"/>
<dbReference type="EMBL" id="MFPS01000009">
    <property type="protein sequence ID" value="OGH58714.1"/>
    <property type="molecule type" value="Genomic_DNA"/>
</dbReference>
<evidence type="ECO:0008006" key="4">
    <source>
        <dbReference type="Google" id="ProtNLM"/>
    </source>
</evidence>
<dbReference type="NCBIfam" id="TIGR02532">
    <property type="entry name" value="IV_pilin_GFxxxE"/>
    <property type="match status" value="1"/>
</dbReference>
<reference evidence="2 3" key="1">
    <citation type="journal article" date="2016" name="Nat. Commun.">
        <title>Thousands of microbial genomes shed light on interconnected biogeochemical processes in an aquifer system.</title>
        <authorList>
            <person name="Anantharaman K."/>
            <person name="Brown C.T."/>
            <person name="Hug L.A."/>
            <person name="Sharon I."/>
            <person name="Castelle C.J."/>
            <person name="Probst A.J."/>
            <person name="Thomas B.C."/>
            <person name="Singh A."/>
            <person name="Wilkins M.J."/>
            <person name="Karaoz U."/>
            <person name="Brodie E.L."/>
            <person name="Williams K.H."/>
            <person name="Hubbard S.S."/>
            <person name="Banfield J.F."/>
        </authorList>
    </citation>
    <scope>NUCLEOTIDE SEQUENCE [LARGE SCALE GENOMIC DNA]</scope>
</reference>
<evidence type="ECO:0000313" key="2">
    <source>
        <dbReference type="EMBL" id="OGH58714.1"/>
    </source>
</evidence>
<protein>
    <recommendedName>
        <fullName evidence="4">Type II secretion system protein GspI C-terminal domain-containing protein</fullName>
    </recommendedName>
</protein>
<evidence type="ECO:0000313" key="3">
    <source>
        <dbReference type="Proteomes" id="UP000177067"/>
    </source>
</evidence>
<dbReference type="AlphaFoldDB" id="A0A1F6LHD9"/>
<feature type="transmembrane region" description="Helical" evidence="1">
    <location>
        <begin position="21"/>
        <end position="47"/>
    </location>
</feature>
<keyword evidence="1" id="KW-0472">Membrane</keyword>
<organism evidence="2 3">
    <name type="scientific">Candidatus Magasanikbacteria bacterium RIFCSPHIGHO2_01_FULL_33_34</name>
    <dbReference type="NCBI Taxonomy" id="1798671"/>
    <lineage>
        <taxon>Bacteria</taxon>
        <taxon>Candidatus Magasanikiibacteriota</taxon>
    </lineage>
</organism>
<accession>A0A1F6LHD9</accession>
<evidence type="ECO:0000256" key="1">
    <source>
        <dbReference type="SAM" id="Phobius"/>
    </source>
</evidence>
<dbReference type="Proteomes" id="UP000177067">
    <property type="component" value="Unassembled WGS sequence"/>
</dbReference>
<dbReference type="Pfam" id="PF07963">
    <property type="entry name" value="N_methyl"/>
    <property type="match status" value="1"/>
</dbReference>
<sequence length="173" mass="19486">MLKIFKKYFIQNKNNKKNNSGFSIVEVVIAIAIALMFFSSIYSIIFFSNQTMHRALRKTEAVQFAQEGIEIVRTIKNVSWTDDIATLTSGTVYYPVLVGDLWTLSTISQPLINGTFTRTISIYAVNRDANDDIAVVGTDDPKTKRVVVTVSWVEKSVTNSVVLETYLTNFLNN</sequence>
<keyword evidence="1" id="KW-0812">Transmembrane</keyword>
<keyword evidence="1" id="KW-1133">Transmembrane helix</keyword>